<feature type="domain" description="Radical SAM core" evidence="7">
    <location>
        <begin position="19"/>
        <end position="146"/>
    </location>
</feature>
<dbReference type="AlphaFoldDB" id="K5CJV8"/>
<keyword evidence="4" id="KW-0408">Iron</keyword>
<dbReference type="Gene3D" id="3.20.20.70">
    <property type="entry name" value="Aldolase class I"/>
    <property type="match status" value="1"/>
</dbReference>
<dbReference type="SFLD" id="SFLDG01386">
    <property type="entry name" value="main_SPASM_domain-containing"/>
    <property type="match status" value="1"/>
</dbReference>
<evidence type="ECO:0000313" key="8">
    <source>
        <dbReference type="EMBL" id="EKJ90046.1"/>
    </source>
</evidence>
<dbReference type="InterPro" id="IPR058240">
    <property type="entry name" value="rSAM_sf"/>
</dbReference>
<dbReference type="GO" id="GO:0051536">
    <property type="term" value="F:iron-sulfur cluster binding"/>
    <property type="evidence" value="ECO:0007669"/>
    <property type="project" value="UniProtKB-KW"/>
</dbReference>
<dbReference type="HOGENOM" id="CLU_009273_3_0_10"/>
<dbReference type="Pfam" id="PF04055">
    <property type="entry name" value="Radical_SAM"/>
    <property type="match status" value="1"/>
</dbReference>
<dbReference type="SUPFAM" id="SSF102114">
    <property type="entry name" value="Radical SAM enzymes"/>
    <property type="match status" value="1"/>
</dbReference>
<dbReference type="SFLD" id="SFLDS00029">
    <property type="entry name" value="Radical_SAM"/>
    <property type="match status" value="1"/>
</dbReference>
<dbReference type="PANTHER" id="PTHR43273:SF3">
    <property type="entry name" value="ANAEROBIC SULFATASE-MATURATING ENZYME HOMOLOG ASLB-RELATED"/>
    <property type="match status" value="1"/>
</dbReference>
<evidence type="ECO:0000256" key="1">
    <source>
        <dbReference type="ARBA" id="ARBA00001966"/>
    </source>
</evidence>
<evidence type="ECO:0000259" key="7">
    <source>
        <dbReference type="Pfam" id="PF04055"/>
    </source>
</evidence>
<keyword evidence="3" id="KW-0479">Metal-binding</keyword>
<evidence type="ECO:0000313" key="9">
    <source>
        <dbReference type="Proteomes" id="UP000007995"/>
    </source>
</evidence>
<gene>
    <name evidence="8" type="ORF">HMPREF1057_03587</name>
</gene>
<comment type="caution">
    <text evidence="8">The sequence shown here is derived from an EMBL/GenBank/DDBJ whole genome shotgun (WGS) entry which is preliminary data.</text>
</comment>
<evidence type="ECO:0000256" key="2">
    <source>
        <dbReference type="ARBA" id="ARBA00022691"/>
    </source>
</evidence>
<keyword evidence="2" id="KW-0949">S-adenosyl-L-methionine</keyword>
<comment type="similarity">
    <text evidence="6">Belongs to the radical SAM superfamily. Anaerobic sulfatase-maturating enzyme family.</text>
</comment>
<keyword evidence="5" id="KW-0411">Iron-sulfur</keyword>
<protein>
    <recommendedName>
        <fullName evidence="7">Radical SAM core domain-containing protein</fullName>
    </recommendedName>
</protein>
<dbReference type="InterPro" id="IPR007197">
    <property type="entry name" value="rSAM"/>
</dbReference>
<dbReference type="GO" id="GO:0016491">
    <property type="term" value="F:oxidoreductase activity"/>
    <property type="evidence" value="ECO:0007669"/>
    <property type="project" value="InterPro"/>
</dbReference>
<dbReference type="InterPro" id="IPR013785">
    <property type="entry name" value="Aldolase_TIM"/>
</dbReference>
<dbReference type="GO" id="GO:0046872">
    <property type="term" value="F:metal ion binding"/>
    <property type="evidence" value="ECO:0007669"/>
    <property type="project" value="UniProtKB-KW"/>
</dbReference>
<evidence type="ECO:0000256" key="4">
    <source>
        <dbReference type="ARBA" id="ARBA00023004"/>
    </source>
</evidence>
<evidence type="ECO:0000256" key="3">
    <source>
        <dbReference type="ARBA" id="ARBA00022723"/>
    </source>
</evidence>
<sequence length="395" mass="45042">MEKKVFRYEKLKRCTCTLYMTEACNLNCIYCYEHIKGKAVMPLDIAQTGIKSTFERAIKEGIDYVEILFHGGEPFMAFPQIKEICEWLWAQTWPTKYICYATTNGTLIHGAIKDWLLMNKEKFVIGLSLDGTREMHNRNRSNSYDKIDINFFKDNWPEQGVKMTPSPGTLSSLTEGVIHIHELGFSRNNCTFASGVAWDKDEFGRPIDYKQLLQEQLMKLALYYLNHPDIQPIDMLNIKFLTVAAGMGSLHDKLCGAGTIMRCWTPDGQCLPCHLFYEVSKEKGIKTDNIDLSSPCHLSDTRCKGCILEPVCPTCYGGNFITYGDISKRDPYTCMITKIRTLAGSWMVGQMLESPEKYNALKDFSDEELAMTAKGVILTQSFLEDTGFMKELQHE</sequence>
<dbReference type="EMBL" id="AGXW01000012">
    <property type="protein sequence ID" value="EKJ90046.1"/>
    <property type="molecule type" value="Genomic_DNA"/>
</dbReference>
<organism evidence="8 9">
    <name type="scientific">Bacteroides finegoldii CL09T03C10</name>
    <dbReference type="NCBI Taxonomy" id="997888"/>
    <lineage>
        <taxon>Bacteria</taxon>
        <taxon>Pseudomonadati</taxon>
        <taxon>Bacteroidota</taxon>
        <taxon>Bacteroidia</taxon>
        <taxon>Bacteroidales</taxon>
        <taxon>Bacteroidaceae</taxon>
        <taxon>Bacteroides</taxon>
    </lineage>
</organism>
<dbReference type="SFLD" id="SFLDG01067">
    <property type="entry name" value="SPASM/twitch_domain_containing"/>
    <property type="match status" value="1"/>
</dbReference>
<proteinExistence type="inferred from homology"/>
<dbReference type="CDD" id="cd01335">
    <property type="entry name" value="Radical_SAM"/>
    <property type="match status" value="1"/>
</dbReference>
<comment type="cofactor">
    <cofactor evidence="1">
        <name>[4Fe-4S] cluster</name>
        <dbReference type="ChEBI" id="CHEBI:49883"/>
    </cofactor>
</comment>
<dbReference type="Proteomes" id="UP000007995">
    <property type="component" value="Unassembled WGS sequence"/>
</dbReference>
<dbReference type="InterPro" id="IPR023867">
    <property type="entry name" value="Sulphatase_maturase_rSAM"/>
</dbReference>
<accession>K5CJV8</accession>
<dbReference type="OrthoDB" id="9808591at2"/>
<dbReference type="PANTHER" id="PTHR43273">
    <property type="entry name" value="ANAEROBIC SULFATASE-MATURATING ENZYME HOMOLOG ASLB-RELATED"/>
    <property type="match status" value="1"/>
</dbReference>
<dbReference type="RefSeq" id="WP_007766299.1">
    <property type="nucleotide sequence ID" value="NZ_AKBZ01000002.1"/>
</dbReference>
<evidence type="ECO:0000256" key="5">
    <source>
        <dbReference type="ARBA" id="ARBA00023014"/>
    </source>
</evidence>
<evidence type="ECO:0000256" key="6">
    <source>
        <dbReference type="ARBA" id="ARBA00023601"/>
    </source>
</evidence>
<reference evidence="8 9" key="1">
    <citation type="submission" date="2012-02" db="EMBL/GenBank/DDBJ databases">
        <title>The Genome Sequence of Bacteroides finegoldii CL09T03C10.</title>
        <authorList>
            <consortium name="The Broad Institute Genome Sequencing Platform"/>
            <person name="Earl A."/>
            <person name="Ward D."/>
            <person name="Feldgarden M."/>
            <person name="Gevers D."/>
            <person name="Zitomersky N.L."/>
            <person name="Coyne M.J."/>
            <person name="Comstock L.E."/>
            <person name="Young S.K."/>
            <person name="Zeng Q."/>
            <person name="Gargeya S."/>
            <person name="Fitzgerald M."/>
            <person name="Haas B."/>
            <person name="Abouelleil A."/>
            <person name="Alvarado L."/>
            <person name="Arachchi H.M."/>
            <person name="Berlin A."/>
            <person name="Chapman S.B."/>
            <person name="Gearin G."/>
            <person name="Goldberg J."/>
            <person name="Griggs A."/>
            <person name="Gujja S."/>
            <person name="Hansen M."/>
            <person name="Heiman D."/>
            <person name="Howarth C."/>
            <person name="Larimer J."/>
            <person name="Lui A."/>
            <person name="MacDonald P.J.P."/>
            <person name="McCowen C."/>
            <person name="Montmayeur A."/>
            <person name="Murphy C."/>
            <person name="Neiman D."/>
            <person name="Pearson M."/>
            <person name="Priest M."/>
            <person name="Roberts A."/>
            <person name="Saif S."/>
            <person name="Shea T."/>
            <person name="Sisk P."/>
            <person name="Stolte C."/>
            <person name="Sykes S."/>
            <person name="Wortman J."/>
            <person name="Nusbaum C."/>
            <person name="Birren B."/>
        </authorList>
    </citation>
    <scope>NUCLEOTIDE SEQUENCE [LARGE SCALE GENOMIC DNA]</scope>
    <source>
        <strain evidence="8 9">CL09T03C10</strain>
    </source>
</reference>
<name>K5CJV8_9BACE</name>
<dbReference type="SFLD" id="SFLDG01384">
    <property type="entry name" value="thioether_bond_formation_requi"/>
    <property type="match status" value="1"/>
</dbReference>